<gene>
    <name evidence="3" type="ORF">EJC51_02575</name>
</gene>
<accession>A0A3S9HSV7</accession>
<keyword evidence="1" id="KW-1133">Transmembrane helix</keyword>
<feature type="transmembrane region" description="Helical" evidence="1">
    <location>
        <begin position="20"/>
        <end position="41"/>
    </location>
</feature>
<keyword evidence="1" id="KW-0472">Membrane</keyword>
<feature type="domain" description="DUF6879" evidence="2">
    <location>
        <begin position="200"/>
        <end position="316"/>
    </location>
</feature>
<evidence type="ECO:0000313" key="3">
    <source>
        <dbReference type="EMBL" id="AZP15109.1"/>
    </source>
</evidence>
<keyword evidence="4" id="KW-1185">Reference proteome</keyword>
<dbReference type="Proteomes" id="UP000280197">
    <property type="component" value="Chromosome"/>
</dbReference>
<dbReference type="Pfam" id="PF21806">
    <property type="entry name" value="DUF6879"/>
    <property type="match status" value="1"/>
</dbReference>
<proteinExistence type="predicted"/>
<evidence type="ECO:0000256" key="1">
    <source>
        <dbReference type="SAM" id="Phobius"/>
    </source>
</evidence>
<organism evidence="3 4">
    <name type="scientific">Streptomyces aquilus</name>
    <dbReference type="NCBI Taxonomy" id="2548456"/>
    <lineage>
        <taxon>Bacteria</taxon>
        <taxon>Bacillati</taxon>
        <taxon>Actinomycetota</taxon>
        <taxon>Actinomycetes</taxon>
        <taxon>Kitasatosporales</taxon>
        <taxon>Streptomycetaceae</taxon>
        <taxon>Streptomyces</taxon>
    </lineage>
</organism>
<sequence length="324" mass="35986">MQGDPGTPRPATSGVHVAPLVLKILITVVVSMVAYVLTNLVKQSGDELWKIAVAVVIGGSALIVQYMVDFEQRLGMVETGHMERSRRLEEHFDHLSDAAALLSDLDDAGMSTSDAKRLIKNLRRVGQQGPEIVKAFARSEVESLASVVTDLTGMSAHWPRDNNEWLIRLTQCAQRTIDATSSSVDQRFWGTDSAGPYLDAQIEAMGARRVTIRRLFMVKESEASDPVVMARFTRLCQAQLSVGIVVRYLVLPPSPVEQPHPRPASRDVVIFDTDLSLEFEPDQLGVNVKTTLDAQRERVNRQVRWFNALWARAQEFSPDPEPAS</sequence>
<evidence type="ECO:0000313" key="4">
    <source>
        <dbReference type="Proteomes" id="UP000280197"/>
    </source>
</evidence>
<dbReference type="EMBL" id="CP034463">
    <property type="protein sequence ID" value="AZP15109.1"/>
    <property type="molecule type" value="Genomic_DNA"/>
</dbReference>
<reference evidence="3 4" key="1">
    <citation type="submission" date="2018-12" db="EMBL/GenBank/DDBJ databases">
        <authorList>
            <person name="Li K."/>
        </authorList>
    </citation>
    <scope>NUCLEOTIDE SEQUENCE [LARGE SCALE GENOMIC DNA]</scope>
    <source>
        <strain evidence="4">CR22</strain>
    </source>
</reference>
<keyword evidence="1" id="KW-0812">Transmembrane</keyword>
<dbReference type="KEGG" id="saqu:EJC51_02575"/>
<evidence type="ECO:0000259" key="2">
    <source>
        <dbReference type="Pfam" id="PF21806"/>
    </source>
</evidence>
<name>A0A3S9HSV7_9ACTN</name>
<protein>
    <recommendedName>
        <fullName evidence="2">DUF6879 domain-containing protein</fullName>
    </recommendedName>
</protein>
<dbReference type="AlphaFoldDB" id="A0A3S9HSV7"/>
<dbReference type="RefSeq" id="WP_126269495.1">
    <property type="nucleotide sequence ID" value="NZ_CP034463.1"/>
</dbReference>
<dbReference type="InterPro" id="IPR049244">
    <property type="entry name" value="DUF6879"/>
</dbReference>
<feature type="transmembrane region" description="Helical" evidence="1">
    <location>
        <begin position="48"/>
        <end position="68"/>
    </location>
</feature>